<evidence type="ECO:0000256" key="4">
    <source>
        <dbReference type="ARBA" id="ARBA00022519"/>
    </source>
</evidence>
<dbReference type="PANTHER" id="PTHR35011">
    <property type="entry name" value="2,3-DIKETO-L-GULONATE TRAP TRANSPORTER SMALL PERMEASE PROTEIN YIAM"/>
    <property type="match status" value="1"/>
</dbReference>
<evidence type="ECO:0000256" key="3">
    <source>
        <dbReference type="ARBA" id="ARBA00022475"/>
    </source>
</evidence>
<keyword evidence="4 9" id="KW-0997">Cell inner membrane</keyword>
<evidence type="ECO:0000256" key="8">
    <source>
        <dbReference type="ARBA" id="ARBA00038436"/>
    </source>
</evidence>
<dbReference type="PANTHER" id="PTHR35011:SF4">
    <property type="entry name" value="SLL1102 PROTEIN"/>
    <property type="match status" value="1"/>
</dbReference>
<keyword evidence="7 9" id="KW-0472">Membrane</keyword>
<evidence type="ECO:0000256" key="6">
    <source>
        <dbReference type="ARBA" id="ARBA00022989"/>
    </source>
</evidence>
<comment type="similarity">
    <text evidence="8 9">Belongs to the TRAP transporter small permease family.</text>
</comment>
<comment type="subcellular location">
    <subcellularLocation>
        <location evidence="1 9">Cell inner membrane</location>
        <topology evidence="1 9">Multi-pass membrane protein</topology>
    </subcellularLocation>
</comment>
<keyword evidence="3" id="KW-1003">Cell membrane</keyword>
<evidence type="ECO:0000256" key="5">
    <source>
        <dbReference type="ARBA" id="ARBA00022692"/>
    </source>
</evidence>
<dbReference type="GO" id="GO:0022857">
    <property type="term" value="F:transmembrane transporter activity"/>
    <property type="evidence" value="ECO:0007669"/>
    <property type="project" value="UniProtKB-UniRule"/>
</dbReference>
<dbReference type="EMBL" id="VMRX01000023">
    <property type="protein sequence ID" value="TVT33372.1"/>
    <property type="molecule type" value="Genomic_DNA"/>
</dbReference>
<protein>
    <recommendedName>
        <fullName evidence="9">TRAP transporter small permease protein</fullName>
    </recommendedName>
</protein>
<dbReference type="InterPro" id="IPR007387">
    <property type="entry name" value="TRAP_DctQ"/>
</dbReference>
<feature type="transmembrane region" description="Helical" evidence="9">
    <location>
        <begin position="133"/>
        <end position="157"/>
    </location>
</feature>
<evidence type="ECO:0000313" key="12">
    <source>
        <dbReference type="Proteomes" id="UP000319142"/>
    </source>
</evidence>
<sequence>MNPLRIIESFNLAIGKLCSFAVFIGMAIVIYEVIARYAFNAPSVWAPGYTQRIFAGYFILIGAYTLIKGGHVRVDILLNTRSPRWNAFADTLNYVALVTWTLALTYEAWFYFMDAWDFNEVDDSALRHPMWPVHLALFVGSALILLQGLSGIIASSLEFIKPKQKQKTEG</sequence>
<accession>A0A558BA26</accession>
<gene>
    <name evidence="11" type="ORF">FHK81_09155</name>
</gene>
<feature type="transmembrane region" description="Helical" evidence="9">
    <location>
        <begin position="92"/>
        <end position="113"/>
    </location>
</feature>
<dbReference type="AlphaFoldDB" id="A0A558BA26"/>
<dbReference type="Pfam" id="PF04290">
    <property type="entry name" value="DctQ"/>
    <property type="match status" value="1"/>
</dbReference>
<name>A0A558BA26_9GAMM</name>
<keyword evidence="6 9" id="KW-1133">Transmembrane helix</keyword>
<comment type="caution">
    <text evidence="11">The sequence shown here is derived from an EMBL/GenBank/DDBJ whole genome shotgun (WGS) entry which is preliminary data.</text>
</comment>
<dbReference type="GO" id="GO:0005886">
    <property type="term" value="C:plasma membrane"/>
    <property type="evidence" value="ECO:0007669"/>
    <property type="project" value="UniProtKB-SubCell"/>
</dbReference>
<feature type="domain" description="Tripartite ATP-independent periplasmic transporters DctQ component" evidence="10">
    <location>
        <begin position="26"/>
        <end position="152"/>
    </location>
</feature>
<evidence type="ECO:0000256" key="7">
    <source>
        <dbReference type="ARBA" id="ARBA00023136"/>
    </source>
</evidence>
<evidence type="ECO:0000259" key="10">
    <source>
        <dbReference type="Pfam" id="PF04290"/>
    </source>
</evidence>
<dbReference type="InterPro" id="IPR055348">
    <property type="entry name" value="DctQ"/>
</dbReference>
<organism evidence="11 12">
    <name type="scientific">Marinobacter vinifirmus</name>
    <dbReference type="NCBI Taxonomy" id="355591"/>
    <lineage>
        <taxon>Bacteria</taxon>
        <taxon>Pseudomonadati</taxon>
        <taxon>Pseudomonadota</taxon>
        <taxon>Gammaproteobacteria</taxon>
        <taxon>Pseudomonadales</taxon>
        <taxon>Marinobacteraceae</taxon>
        <taxon>Marinobacter</taxon>
    </lineage>
</organism>
<keyword evidence="5 9" id="KW-0812">Transmembrane</keyword>
<feature type="transmembrane region" description="Helical" evidence="9">
    <location>
        <begin position="54"/>
        <end position="71"/>
    </location>
</feature>
<evidence type="ECO:0000256" key="2">
    <source>
        <dbReference type="ARBA" id="ARBA00022448"/>
    </source>
</evidence>
<evidence type="ECO:0000256" key="1">
    <source>
        <dbReference type="ARBA" id="ARBA00004429"/>
    </source>
</evidence>
<dbReference type="Proteomes" id="UP000319142">
    <property type="component" value="Unassembled WGS sequence"/>
</dbReference>
<comment type="function">
    <text evidence="9">Part of the tripartite ATP-independent periplasmic (TRAP) transport system.</text>
</comment>
<feature type="transmembrane region" description="Helical" evidence="9">
    <location>
        <begin position="12"/>
        <end position="34"/>
    </location>
</feature>
<comment type="subunit">
    <text evidence="9">The complex comprises the extracytoplasmic solute receptor protein and the two transmembrane proteins.</text>
</comment>
<keyword evidence="2 9" id="KW-0813">Transport</keyword>
<reference evidence="11 12" key="1">
    <citation type="submission" date="2019-07" db="EMBL/GenBank/DDBJ databases">
        <title>The pathways for chlorine oxyanion respiration interact through the shared metabolite chlorate.</title>
        <authorList>
            <person name="Barnum T.P."/>
            <person name="Cheng Y."/>
            <person name="Hill K.A."/>
            <person name="Lucas L.N."/>
            <person name="Carlson H.K."/>
            <person name="Coates J.D."/>
        </authorList>
    </citation>
    <scope>NUCLEOTIDE SEQUENCE [LARGE SCALE GENOMIC DNA]</scope>
    <source>
        <strain evidence="11">UCB</strain>
    </source>
</reference>
<evidence type="ECO:0000256" key="9">
    <source>
        <dbReference type="RuleBase" id="RU369079"/>
    </source>
</evidence>
<evidence type="ECO:0000313" key="11">
    <source>
        <dbReference type="EMBL" id="TVT33372.1"/>
    </source>
</evidence>
<dbReference type="RefSeq" id="WP_273133522.1">
    <property type="nucleotide sequence ID" value="NZ_VMRX01000023.1"/>
</dbReference>
<proteinExistence type="inferred from homology"/>